<sequence length="212" mass="23388">MTLLFTSLKGLGSEFKEISGAICARDTSISFEELHDKLVDYESILNKEDAQVLSPVISANSTHHTNNFNSSRRSPNNPNTSQYRSPNFQQGQPQSRHNHGSNSHNHRPSTQSQGHGYKCGYKGFCQLRDQQGHTAKRCPRAQPLQSHNPVAKCPTSARYPSQNWLVDSAASHHVTADLINLSAHSLYDGPDYIVISDGSGSVHQGDSHSRPE</sequence>
<dbReference type="EMBL" id="CM037157">
    <property type="protein sequence ID" value="KAH7848869.1"/>
    <property type="molecule type" value="Genomic_DNA"/>
</dbReference>
<accession>A0ACB7Y7B7</accession>
<name>A0ACB7Y7B7_9ERIC</name>
<gene>
    <name evidence="1" type="ORF">Vadar_009466</name>
</gene>
<proteinExistence type="predicted"/>
<protein>
    <submittedName>
        <fullName evidence="1">Uncharacterized protein</fullName>
    </submittedName>
</protein>
<organism evidence="1 2">
    <name type="scientific">Vaccinium darrowii</name>
    <dbReference type="NCBI Taxonomy" id="229202"/>
    <lineage>
        <taxon>Eukaryota</taxon>
        <taxon>Viridiplantae</taxon>
        <taxon>Streptophyta</taxon>
        <taxon>Embryophyta</taxon>
        <taxon>Tracheophyta</taxon>
        <taxon>Spermatophyta</taxon>
        <taxon>Magnoliopsida</taxon>
        <taxon>eudicotyledons</taxon>
        <taxon>Gunneridae</taxon>
        <taxon>Pentapetalae</taxon>
        <taxon>asterids</taxon>
        <taxon>Ericales</taxon>
        <taxon>Ericaceae</taxon>
        <taxon>Vaccinioideae</taxon>
        <taxon>Vaccinieae</taxon>
        <taxon>Vaccinium</taxon>
    </lineage>
</organism>
<keyword evidence="2" id="KW-1185">Reference proteome</keyword>
<dbReference type="Proteomes" id="UP000828048">
    <property type="component" value="Chromosome 7"/>
</dbReference>
<comment type="caution">
    <text evidence="1">The sequence shown here is derived from an EMBL/GenBank/DDBJ whole genome shotgun (WGS) entry which is preliminary data.</text>
</comment>
<evidence type="ECO:0000313" key="2">
    <source>
        <dbReference type="Proteomes" id="UP000828048"/>
    </source>
</evidence>
<evidence type="ECO:0000313" key="1">
    <source>
        <dbReference type="EMBL" id="KAH7848869.1"/>
    </source>
</evidence>
<reference evidence="1 2" key="1">
    <citation type="journal article" date="2021" name="Hortic Res">
        <title>High-quality reference genome and annotation aids understanding of berry development for evergreen blueberry (Vaccinium darrowii).</title>
        <authorList>
            <person name="Yu J."/>
            <person name="Hulse-Kemp A.M."/>
            <person name="Babiker E."/>
            <person name="Staton M."/>
        </authorList>
    </citation>
    <scope>NUCLEOTIDE SEQUENCE [LARGE SCALE GENOMIC DNA]</scope>
    <source>
        <strain evidence="2">cv. NJ 8807/NJ 8810</strain>
        <tissue evidence="1">Young leaf</tissue>
    </source>
</reference>